<gene>
    <name evidence="1" type="ORF">HO133_002560</name>
</gene>
<dbReference type="GeneID" id="59330973"/>
<dbReference type="AlphaFoldDB" id="A0A8H6FA60"/>
<organism evidence="1 2">
    <name type="scientific">Letharia lupina</name>
    <dbReference type="NCBI Taxonomy" id="560253"/>
    <lineage>
        <taxon>Eukaryota</taxon>
        <taxon>Fungi</taxon>
        <taxon>Dikarya</taxon>
        <taxon>Ascomycota</taxon>
        <taxon>Pezizomycotina</taxon>
        <taxon>Lecanoromycetes</taxon>
        <taxon>OSLEUM clade</taxon>
        <taxon>Lecanoromycetidae</taxon>
        <taxon>Lecanorales</taxon>
        <taxon>Lecanorineae</taxon>
        <taxon>Parmeliaceae</taxon>
        <taxon>Letharia</taxon>
    </lineage>
</organism>
<name>A0A8H6FA60_9LECA</name>
<evidence type="ECO:0000313" key="1">
    <source>
        <dbReference type="EMBL" id="KAF6220880.1"/>
    </source>
</evidence>
<keyword evidence="2" id="KW-1185">Reference proteome</keyword>
<dbReference type="Proteomes" id="UP000593566">
    <property type="component" value="Unassembled WGS sequence"/>
</dbReference>
<reference evidence="1 2" key="1">
    <citation type="journal article" date="2020" name="Genomics">
        <title>Complete, high-quality genomes from long-read metagenomic sequencing of two wolf lichen thalli reveals enigmatic genome architecture.</title>
        <authorList>
            <person name="McKenzie S.K."/>
            <person name="Walston R.F."/>
            <person name="Allen J.L."/>
        </authorList>
    </citation>
    <scope>NUCLEOTIDE SEQUENCE [LARGE SCALE GENOMIC DNA]</scope>
    <source>
        <strain evidence="1">WasteWater1</strain>
    </source>
</reference>
<dbReference type="RefSeq" id="XP_037150315.1">
    <property type="nucleotide sequence ID" value="XM_037293486.1"/>
</dbReference>
<comment type="caution">
    <text evidence="1">The sequence shown here is derived from an EMBL/GenBank/DDBJ whole genome shotgun (WGS) entry which is preliminary data.</text>
</comment>
<protein>
    <submittedName>
        <fullName evidence="1">Uncharacterized protein</fullName>
    </submittedName>
</protein>
<sequence length="133" mass="15108">MFKRLSITASRDFMQNSHDYSSLLILIRMRGLRLLRSILKAEEPGHGLRYSDNEREGPESNGRRFMELVHGEFTHVKEVTVEGSTAVDYTTGDGVALPRVMSALGERIKGWEVPKLMVQIFWGGGFTGRYGRF</sequence>
<dbReference type="EMBL" id="JACCJB010000015">
    <property type="protein sequence ID" value="KAF6220880.1"/>
    <property type="molecule type" value="Genomic_DNA"/>
</dbReference>
<accession>A0A8H6FA60</accession>
<proteinExistence type="predicted"/>
<evidence type="ECO:0000313" key="2">
    <source>
        <dbReference type="Proteomes" id="UP000593566"/>
    </source>
</evidence>